<proteinExistence type="predicted"/>
<keyword evidence="3" id="KW-1185">Reference proteome</keyword>
<evidence type="ECO:0000256" key="1">
    <source>
        <dbReference type="SAM" id="MobiDB-lite"/>
    </source>
</evidence>
<dbReference type="Proteomes" id="UP001066276">
    <property type="component" value="Chromosome 2_1"/>
</dbReference>
<evidence type="ECO:0000313" key="2">
    <source>
        <dbReference type="EMBL" id="KAJ1199880.1"/>
    </source>
</evidence>
<feature type="region of interest" description="Disordered" evidence="1">
    <location>
        <begin position="1"/>
        <end position="35"/>
    </location>
</feature>
<dbReference type="EMBL" id="JANPWB010000003">
    <property type="protein sequence ID" value="KAJ1199880.1"/>
    <property type="molecule type" value="Genomic_DNA"/>
</dbReference>
<name>A0AAV7VE60_PLEWA</name>
<protein>
    <submittedName>
        <fullName evidence="2">Uncharacterized protein</fullName>
    </submittedName>
</protein>
<dbReference type="AlphaFoldDB" id="A0AAV7VE60"/>
<organism evidence="2 3">
    <name type="scientific">Pleurodeles waltl</name>
    <name type="common">Iberian ribbed newt</name>
    <dbReference type="NCBI Taxonomy" id="8319"/>
    <lineage>
        <taxon>Eukaryota</taxon>
        <taxon>Metazoa</taxon>
        <taxon>Chordata</taxon>
        <taxon>Craniata</taxon>
        <taxon>Vertebrata</taxon>
        <taxon>Euteleostomi</taxon>
        <taxon>Amphibia</taxon>
        <taxon>Batrachia</taxon>
        <taxon>Caudata</taxon>
        <taxon>Salamandroidea</taxon>
        <taxon>Salamandridae</taxon>
        <taxon>Pleurodelinae</taxon>
        <taxon>Pleurodeles</taxon>
    </lineage>
</organism>
<accession>A0AAV7VE60</accession>
<comment type="caution">
    <text evidence="2">The sequence shown here is derived from an EMBL/GenBank/DDBJ whole genome shotgun (WGS) entry which is preliminary data.</text>
</comment>
<feature type="region of interest" description="Disordered" evidence="1">
    <location>
        <begin position="75"/>
        <end position="115"/>
    </location>
</feature>
<gene>
    <name evidence="2" type="ORF">NDU88_003712</name>
</gene>
<sequence length="164" mass="17066">MVIQGVWEPGLEEQAGESHLSIGRQGGRGRTRQDVGCVDAQLRQGLQFDPAERASQGPSGLISLVRETLFRRGTAEPEAVSPDPACVPIGEQPWRAPGSTSESRPRVGRSAQWKRQTEANAVDWAMLRGCPGPAPGFGFAGAAPLTSGAVAAAAGAPVSDAPSR</sequence>
<reference evidence="2" key="1">
    <citation type="journal article" date="2022" name="bioRxiv">
        <title>Sequencing and chromosome-scale assembly of the giantPleurodeles waltlgenome.</title>
        <authorList>
            <person name="Brown T."/>
            <person name="Elewa A."/>
            <person name="Iarovenko S."/>
            <person name="Subramanian E."/>
            <person name="Araus A.J."/>
            <person name="Petzold A."/>
            <person name="Susuki M."/>
            <person name="Suzuki K.-i.T."/>
            <person name="Hayashi T."/>
            <person name="Toyoda A."/>
            <person name="Oliveira C."/>
            <person name="Osipova E."/>
            <person name="Leigh N.D."/>
            <person name="Simon A."/>
            <person name="Yun M.H."/>
        </authorList>
    </citation>
    <scope>NUCLEOTIDE SEQUENCE</scope>
    <source>
        <strain evidence="2">20211129_DDA</strain>
        <tissue evidence="2">Liver</tissue>
    </source>
</reference>
<evidence type="ECO:0000313" key="3">
    <source>
        <dbReference type="Proteomes" id="UP001066276"/>
    </source>
</evidence>